<keyword evidence="6" id="KW-0032">Aminotransferase</keyword>
<gene>
    <name evidence="6" type="ORF">ACFQEY_01635</name>
</gene>
<comment type="cofactor">
    <cofactor evidence="1">
        <name>pyridoxal 5'-phosphate</name>
        <dbReference type="ChEBI" id="CHEBI:597326"/>
    </cofactor>
</comment>
<dbReference type="InterPro" id="IPR001544">
    <property type="entry name" value="Aminotrans_IV"/>
</dbReference>
<dbReference type="Pfam" id="PF01063">
    <property type="entry name" value="Aminotran_4"/>
    <property type="match status" value="1"/>
</dbReference>
<evidence type="ECO:0000256" key="1">
    <source>
        <dbReference type="ARBA" id="ARBA00001933"/>
    </source>
</evidence>
<evidence type="ECO:0000256" key="4">
    <source>
        <dbReference type="RuleBase" id="RU004106"/>
    </source>
</evidence>
<proteinExistence type="inferred from homology"/>
<dbReference type="PANTHER" id="PTHR42743">
    <property type="entry name" value="AMINO-ACID AMINOTRANSFERASE"/>
    <property type="match status" value="1"/>
</dbReference>
<dbReference type="Proteomes" id="UP001596333">
    <property type="component" value="Unassembled WGS sequence"/>
</dbReference>
<feature type="region of interest" description="Disordered" evidence="5">
    <location>
        <begin position="126"/>
        <end position="152"/>
    </location>
</feature>
<dbReference type="InterPro" id="IPR043132">
    <property type="entry name" value="BCAT-like_C"/>
</dbReference>
<comment type="similarity">
    <text evidence="2 4">Belongs to the class-IV pyridoxal-phosphate-dependent aminotransferase family.</text>
</comment>
<dbReference type="Gene3D" id="3.20.10.10">
    <property type="entry name" value="D-amino Acid Aminotransferase, subunit A, domain 2"/>
    <property type="match status" value="1"/>
</dbReference>
<comment type="caution">
    <text evidence="6">The sequence shown here is derived from an EMBL/GenBank/DDBJ whole genome shotgun (WGS) entry which is preliminary data.</text>
</comment>
<dbReference type="InterPro" id="IPR050571">
    <property type="entry name" value="Class-IV_PLP-Dep_Aminotrnsfr"/>
</dbReference>
<dbReference type="PROSITE" id="PS00770">
    <property type="entry name" value="AA_TRANSFER_CLASS_4"/>
    <property type="match status" value="1"/>
</dbReference>
<dbReference type="PANTHER" id="PTHR42743:SF11">
    <property type="entry name" value="AMINODEOXYCHORISMATE LYASE"/>
    <property type="match status" value="1"/>
</dbReference>
<organism evidence="6 7">
    <name type="scientific">Halorubrum trueperi</name>
    <dbReference type="NCBI Taxonomy" id="2004704"/>
    <lineage>
        <taxon>Archaea</taxon>
        <taxon>Methanobacteriati</taxon>
        <taxon>Methanobacteriota</taxon>
        <taxon>Stenosarchaea group</taxon>
        <taxon>Halobacteria</taxon>
        <taxon>Halobacteriales</taxon>
        <taxon>Haloferacaceae</taxon>
        <taxon>Halorubrum</taxon>
    </lineage>
</organism>
<dbReference type="GO" id="GO:0008652">
    <property type="term" value="P:amino acid biosynthetic process"/>
    <property type="evidence" value="ECO:0007669"/>
    <property type="project" value="UniProtKB-ARBA"/>
</dbReference>
<dbReference type="GO" id="GO:0008483">
    <property type="term" value="F:transaminase activity"/>
    <property type="evidence" value="ECO:0007669"/>
    <property type="project" value="UniProtKB-KW"/>
</dbReference>
<dbReference type="SUPFAM" id="SSF56752">
    <property type="entry name" value="D-aminoacid aminotransferase-like PLP-dependent enzymes"/>
    <property type="match status" value="1"/>
</dbReference>
<evidence type="ECO:0000256" key="2">
    <source>
        <dbReference type="ARBA" id="ARBA00009320"/>
    </source>
</evidence>
<keyword evidence="3" id="KW-0663">Pyridoxal phosphate</keyword>
<protein>
    <submittedName>
        <fullName evidence="6">Aminotransferase class IV</fullName>
    </submittedName>
</protein>
<reference evidence="6 7" key="1">
    <citation type="journal article" date="2019" name="Int. J. Syst. Evol. Microbiol.">
        <title>The Global Catalogue of Microorganisms (GCM) 10K type strain sequencing project: providing services to taxonomists for standard genome sequencing and annotation.</title>
        <authorList>
            <consortium name="The Broad Institute Genomics Platform"/>
            <consortium name="The Broad Institute Genome Sequencing Center for Infectious Disease"/>
            <person name="Wu L."/>
            <person name="Ma J."/>
        </authorList>
    </citation>
    <scope>NUCLEOTIDE SEQUENCE [LARGE SCALE GENOMIC DNA]</scope>
    <source>
        <strain evidence="6 7">Y73</strain>
    </source>
</reference>
<keyword evidence="6" id="KW-0808">Transferase</keyword>
<evidence type="ECO:0000256" key="5">
    <source>
        <dbReference type="SAM" id="MobiDB-lite"/>
    </source>
</evidence>
<dbReference type="CDD" id="cd00449">
    <property type="entry name" value="PLPDE_IV"/>
    <property type="match status" value="1"/>
</dbReference>
<sequence length="302" mass="32346">MSEDALRYHVDGDLVPASEATVSVEDRGFAYGDAAFETLRAYGGEVFRWEAHADRLADTCETLGLDHGLSDADLKVRVDETLAANDLADAYVKCSITRGVQPGTLNPQPEVDPTVVVIAKPLPRGGVDSETVHDGPAALQTTKTRKPSSRALPADAKTHNYLNGILARLELRITGADEALMLDPAGNVAEGATSNIFFADGTALKTPSLEGPVLPGVTRRTVIEIAEDEGIPVEAGTYAPDAVREADEVFLTNSTWEIRPVETVDGLAVDGDGDGVEGPLTTLISRLFDRRVEERYYDGEQL</sequence>
<name>A0ABD5UEB0_9EURY</name>
<accession>A0ABD5UEB0</accession>
<dbReference type="AlphaFoldDB" id="A0ABD5UEB0"/>
<dbReference type="RefSeq" id="WP_379764142.1">
    <property type="nucleotide sequence ID" value="NZ_JBHSXI010000001.1"/>
</dbReference>
<dbReference type="EMBL" id="JBHSXI010000001">
    <property type="protein sequence ID" value="MFC6887759.1"/>
    <property type="molecule type" value="Genomic_DNA"/>
</dbReference>
<evidence type="ECO:0000256" key="3">
    <source>
        <dbReference type="ARBA" id="ARBA00022898"/>
    </source>
</evidence>
<dbReference type="GO" id="GO:0046394">
    <property type="term" value="P:carboxylic acid biosynthetic process"/>
    <property type="evidence" value="ECO:0007669"/>
    <property type="project" value="UniProtKB-ARBA"/>
</dbReference>
<evidence type="ECO:0000313" key="7">
    <source>
        <dbReference type="Proteomes" id="UP001596333"/>
    </source>
</evidence>
<dbReference type="Gene3D" id="3.30.470.10">
    <property type="match status" value="1"/>
</dbReference>
<dbReference type="InterPro" id="IPR018300">
    <property type="entry name" value="Aminotrans_IV_CS"/>
</dbReference>
<evidence type="ECO:0000313" key="6">
    <source>
        <dbReference type="EMBL" id="MFC6887759.1"/>
    </source>
</evidence>
<dbReference type="InterPro" id="IPR036038">
    <property type="entry name" value="Aminotransferase-like"/>
</dbReference>
<keyword evidence="7" id="KW-1185">Reference proteome</keyword>
<dbReference type="FunFam" id="3.20.10.10:FF:000002">
    <property type="entry name" value="D-alanine aminotransferase"/>
    <property type="match status" value="1"/>
</dbReference>
<dbReference type="InterPro" id="IPR043131">
    <property type="entry name" value="BCAT-like_N"/>
</dbReference>